<protein>
    <submittedName>
        <fullName evidence="3">Uncharacterized protein</fullName>
    </submittedName>
</protein>
<feature type="chain" id="PRO_5040443007" evidence="2">
    <location>
        <begin position="21"/>
        <end position="114"/>
    </location>
</feature>
<sequence length="114" mass="12707">MPYLLTLVLALLLSAFSAVADYFANRGRFIRRLWATKGIFQQFSGFLRSGNGGSGGRGGDIGSYNHTTYNHIVMNGVGIDAIHNISVQMATIETRVRELENRVRELESNQRSEE</sequence>
<reference evidence="3" key="1">
    <citation type="submission" date="2020-11" db="EMBL/GenBank/DDBJ databases">
        <authorList>
            <consortium name="DOE Joint Genome Institute"/>
            <person name="Ahrendt S."/>
            <person name="Riley R."/>
            <person name="Andreopoulos W."/>
            <person name="LaButti K."/>
            <person name="Pangilinan J."/>
            <person name="Ruiz-duenas F.J."/>
            <person name="Barrasa J.M."/>
            <person name="Sanchez-Garcia M."/>
            <person name="Camarero S."/>
            <person name="Miyauchi S."/>
            <person name="Serrano A."/>
            <person name="Linde D."/>
            <person name="Babiker R."/>
            <person name="Drula E."/>
            <person name="Ayuso-Fernandez I."/>
            <person name="Pacheco R."/>
            <person name="Padilla G."/>
            <person name="Ferreira P."/>
            <person name="Barriuso J."/>
            <person name="Kellner H."/>
            <person name="Castanera R."/>
            <person name="Alfaro M."/>
            <person name="Ramirez L."/>
            <person name="Pisabarro A.G."/>
            <person name="Kuo A."/>
            <person name="Tritt A."/>
            <person name="Lipzen A."/>
            <person name="He G."/>
            <person name="Yan M."/>
            <person name="Ng V."/>
            <person name="Cullen D."/>
            <person name="Martin F."/>
            <person name="Rosso M.-N."/>
            <person name="Henrissat B."/>
            <person name="Hibbett D."/>
            <person name="Martinez A.T."/>
            <person name="Grigoriev I.V."/>
        </authorList>
    </citation>
    <scope>NUCLEOTIDE SEQUENCE</scope>
    <source>
        <strain evidence="3">AH 44721</strain>
    </source>
</reference>
<dbReference type="AlphaFoldDB" id="A0A9P5TF08"/>
<proteinExistence type="predicted"/>
<accession>A0A9P5TF08</accession>
<evidence type="ECO:0000313" key="4">
    <source>
        <dbReference type="Proteomes" id="UP000724874"/>
    </source>
</evidence>
<feature type="coiled-coil region" evidence="1">
    <location>
        <begin position="82"/>
        <end position="109"/>
    </location>
</feature>
<dbReference type="EMBL" id="JADNYJ010000588">
    <property type="protein sequence ID" value="KAF8868595.1"/>
    <property type="molecule type" value="Genomic_DNA"/>
</dbReference>
<gene>
    <name evidence="3" type="ORF">CPB84DRAFT_1755930</name>
</gene>
<comment type="caution">
    <text evidence="3">The sequence shown here is derived from an EMBL/GenBank/DDBJ whole genome shotgun (WGS) entry which is preliminary data.</text>
</comment>
<name>A0A9P5TF08_GYMJU</name>
<evidence type="ECO:0000256" key="1">
    <source>
        <dbReference type="SAM" id="Coils"/>
    </source>
</evidence>
<organism evidence="3 4">
    <name type="scientific">Gymnopilus junonius</name>
    <name type="common">Spectacular rustgill mushroom</name>
    <name type="synonym">Gymnopilus spectabilis subsp. junonius</name>
    <dbReference type="NCBI Taxonomy" id="109634"/>
    <lineage>
        <taxon>Eukaryota</taxon>
        <taxon>Fungi</taxon>
        <taxon>Dikarya</taxon>
        <taxon>Basidiomycota</taxon>
        <taxon>Agaricomycotina</taxon>
        <taxon>Agaricomycetes</taxon>
        <taxon>Agaricomycetidae</taxon>
        <taxon>Agaricales</taxon>
        <taxon>Agaricineae</taxon>
        <taxon>Hymenogastraceae</taxon>
        <taxon>Gymnopilus</taxon>
    </lineage>
</organism>
<evidence type="ECO:0000313" key="3">
    <source>
        <dbReference type="EMBL" id="KAF8868595.1"/>
    </source>
</evidence>
<evidence type="ECO:0000256" key="2">
    <source>
        <dbReference type="SAM" id="SignalP"/>
    </source>
</evidence>
<keyword evidence="4" id="KW-1185">Reference proteome</keyword>
<keyword evidence="2" id="KW-0732">Signal</keyword>
<dbReference type="Proteomes" id="UP000724874">
    <property type="component" value="Unassembled WGS sequence"/>
</dbReference>
<feature type="signal peptide" evidence="2">
    <location>
        <begin position="1"/>
        <end position="20"/>
    </location>
</feature>
<keyword evidence="1" id="KW-0175">Coiled coil</keyword>